<accession>A0A1I1GDJ9</accession>
<keyword evidence="3" id="KW-1185">Reference proteome</keyword>
<organism evidence="2 3">
    <name type="scientific">Tropicimonas isoalkanivorans</name>
    <dbReference type="NCBI Taxonomy" id="441112"/>
    <lineage>
        <taxon>Bacteria</taxon>
        <taxon>Pseudomonadati</taxon>
        <taxon>Pseudomonadota</taxon>
        <taxon>Alphaproteobacteria</taxon>
        <taxon>Rhodobacterales</taxon>
        <taxon>Roseobacteraceae</taxon>
        <taxon>Tropicimonas</taxon>
    </lineage>
</organism>
<reference evidence="2 3" key="1">
    <citation type="submission" date="2016-10" db="EMBL/GenBank/DDBJ databases">
        <authorList>
            <person name="de Groot N.N."/>
        </authorList>
    </citation>
    <scope>NUCLEOTIDE SEQUENCE [LARGE SCALE GENOMIC DNA]</scope>
    <source>
        <strain evidence="2 3">DSM 19548</strain>
    </source>
</reference>
<sequence>MDIRPLTDTFAVSPQITSADVAEIAAAGYRTVICNRPDDEVPPFVRAAEIRQAVEDAGLTFVDIPIVSRNISRSDIRRQREAILASDGPVLAYCASGTRSTITWMFGALESSTPEELIERAVKAGYPLGDLLPQLQTAAKSF</sequence>
<dbReference type="InterPro" id="IPR029021">
    <property type="entry name" value="Prot-tyrosine_phosphatase-like"/>
</dbReference>
<proteinExistence type="predicted"/>
<dbReference type="EMBL" id="FOLG01000002">
    <property type="protein sequence ID" value="SFC09867.1"/>
    <property type="molecule type" value="Genomic_DNA"/>
</dbReference>
<evidence type="ECO:0000313" key="3">
    <source>
        <dbReference type="Proteomes" id="UP000198728"/>
    </source>
</evidence>
<feature type="domain" description="Beta-lactamase hydrolase-like protein phosphatase-like" evidence="1">
    <location>
        <begin position="2"/>
        <end position="107"/>
    </location>
</feature>
<dbReference type="GO" id="GO:0016787">
    <property type="term" value="F:hydrolase activity"/>
    <property type="evidence" value="ECO:0007669"/>
    <property type="project" value="InterPro"/>
</dbReference>
<dbReference type="NCBIfam" id="TIGR01244">
    <property type="entry name" value="TIGR01244 family sulfur transferase"/>
    <property type="match status" value="1"/>
</dbReference>
<dbReference type="CDD" id="cd14503">
    <property type="entry name" value="PTP-bact"/>
    <property type="match status" value="1"/>
</dbReference>
<protein>
    <submittedName>
        <fullName evidence="2">TIGR01244 family protein</fullName>
    </submittedName>
</protein>
<dbReference type="InterPro" id="IPR005939">
    <property type="entry name" value="BLH_phosphatase-like"/>
</dbReference>
<dbReference type="SUPFAM" id="SSF52799">
    <property type="entry name" value="(Phosphotyrosine protein) phosphatases II"/>
    <property type="match status" value="1"/>
</dbReference>
<dbReference type="Proteomes" id="UP000198728">
    <property type="component" value="Unassembled WGS sequence"/>
</dbReference>
<evidence type="ECO:0000313" key="2">
    <source>
        <dbReference type="EMBL" id="SFC09867.1"/>
    </source>
</evidence>
<dbReference type="Pfam" id="PF04273">
    <property type="entry name" value="BLH_phosphatase"/>
    <property type="match status" value="1"/>
</dbReference>
<dbReference type="RefSeq" id="WP_093359866.1">
    <property type="nucleotide sequence ID" value="NZ_FOLG01000002.1"/>
</dbReference>
<dbReference type="Gene3D" id="3.90.190.10">
    <property type="entry name" value="Protein tyrosine phosphatase superfamily"/>
    <property type="match status" value="1"/>
</dbReference>
<name>A0A1I1GDJ9_9RHOB</name>
<dbReference type="STRING" id="441112.SAMN04488094_102532"/>
<dbReference type="AlphaFoldDB" id="A0A1I1GDJ9"/>
<gene>
    <name evidence="2" type="ORF">SAMN04488094_102532</name>
</gene>
<evidence type="ECO:0000259" key="1">
    <source>
        <dbReference type="Pfam" id="PF04273"/>
    </source>
</evidence>
<dbReference type="OrthoDB" id="9805710at2"/>